<feature type="transmembrane region" description="Helical" evidence="8">
    <location>
        <begin position="861"/>
        <end position="880"/>
    </location>
</feature>
<evidence type="ECO:0000256" key="6">
    <source>
        <dbReference type="ARBA" id="ARBA00022989"/>
    </source>
</evidence>
<dbReference type="GO" id="GO:0042910">
    <property type="term" value="F:xenobiotic transmembrane transporter activity"/>
    <property type="evidence" value="ECO:0007669"/>
    <property type="project" value="TreeGrafter"/>
</dbReference>
<accession>A0A8J7QQR3</accession>
<dbReference type="PANTHER" id="PTHR32063:SF4">
    <property type="entry name" value="SLR6043 PROTEIN"/>
    <property type="match status" value="1"/>
</dbReference>
<evidence type="ECO:0000313" key="10">
    <source>
        <dbReference type="Proteomes" id="UP000664417"/>
    </source>
</evidence>
<dbReference type="GO" id="GO:0005886">
    <property type="term" value="C:plasma membrane"/>
    <property type="evidence" value="ECO:0007669"/>
    <property type="project" value="UniProtKB-SubCell"/>
</dbReference>
<dbReference type="Gene3D" id="3.30.2090.10">
    <property type="entry name" value="Multidrug efflux transporter AcrB TolC docking domain, DN and DC subdomains"/>
    <property type="match status" value="2"/>
</dbReference>
<keyword evidence="5 8" id="KW-0812">Transmembrane</keyword>
<keyword evidence="7 8" id="KW-0472">Membrane</keyword>
<comment type="similarity">
    <text evidence="2">Belongs to the resistance-nodulation-cell division (RND) (TC 2.A.6) family.</text>
</comment>
<evidence type="ECO:0000256" key="5">
    <source>
        <dbReference type="ARBA" id="ARBA00022692"/>
    </source>
</evidence>
<name>A0A8J7QQR3_9BACT</name>
<dbReference type="RefSeq" id="WP_207862423.1">
    <property type="nucleotide sequence ID" value="NZ_JAFREP010000037.1"/>
</dbReference>
<feature type="transmembrane region" description="Helical" evidence="8">
    <location>
        <begin position="437"/>
        <end position="458"/>
    </location>
</feature>
<dbReference type="EMBL" id="JAFREP010000037">
    <property type="protein sequence ID" value="MBO1322450.1"/>
    <property type="molecule type" value="Genomic_DNA"/>
</dbReference>
<dbReference type="Gene3D" id="3.30.70.1320">
    <property type="entry name" value="Multidrug efflux transporter AcrB pore domain like"/>
    <property type="match status" value="1"/>
</dbReference>
<feature type="transmembrane region" description="Helical" evidence="8">
    <location>
        <begin position="528"/>
        <end position="548"/>
    </location>
</feature>
<organism evidence="9 10">
    <name type="scientific">Acanthopleuribacter pedis</name>
    <dbReference type="NCBI Taxonomy" id="442870"/>
    <lineage>
        <taxon>Bacteria</taxon>
        <taxon>Pseudomonadati</taxon>
        <taxon>Acidobacteriota</taxon>
        <taxon>Holophagae</taxon>
        <taxon>Acanthopleuribacterales</taxon>
        <taxon>Acanthopleuribacteraceae</taxon>
        <taxon>Acanthopleuribacter</taxon>
    </lineage>
</organism>
<dbReference type="SUPFAM" id="SSF82866">
    <property type="entry name" value="Multidrug efflux transporter AcrB transmembrane domain"/>
    <property type="match status" value="2"/>
</dbReference>
<dbReference type="InterPro" id="IPR001036">
    <property type="entry name" value="Acrflvin-R"/>
</dbReference>
<comment type="caution">
    <text evidence="9">The sequence shown here is derived from an EMBL/GenBank/DDBJ whole genome shotgun (WGS) entry which is preliminary data.</text>
</comment>
<dbReference type="InterPro" id="IPR027463">
    <property type="entry name" value="AcrB_DN_DC_subdom"/>
</dbReference>
<feature type="transmembrane region" description="Helical" evidence="8">
    <location>
        <begin position="337"/>
        <end position="354"/>
    </location>
</feature>
<dbReference type="Pfam" id="PF00873">
    <property type="entry name" value="ACR_tran"/>
    <property type="match status" value="1"/>
</dbReference>
<dbReference type="GO" id="GO:0008324">
    <property type="term" value="F:monoatomic cation transmembrane transporter activity"/>
    <property type="evidence" value="ECO:0007669"/>
    <property type="project" value="InterPro"/>
</dbReference>
<feature type="transmembrane region" description="Helical" evidence="8">
    <location>
        <begin position="470"/>
        <end position="496"/>
    </location>
</feature>
<dbReference type="Gene3D" id="3.30.70.1440">
    <property type="entry name" value="Multidrug efflux transporter AcrB pore domain"/>
    <property type="match status" value="1"/>
</dbReference>
<evidence type="ECO:0000256" key="8">
    <source>
        <dbReference type="SAM" id="Phobius"/>
    </source>
</evidence>
<feature type="transmembrane region" description="Helical" evidence="8">
    <location>
        <begin position="913"/>
        <end position="937"/>
    </location>
</feature>
<dbReference type="AlphaFoldDB" id="A0A8J7QQR3"/>
<dbReference type="PANTHER" id="PTHR32063">
    <property type="match status" value="1"/>
</dbReference>
<dbReference type="SUPFAM" id="SSF82714">
    <property type="entry name" value="Multidrug efflux transporter AcrB TolC docking domain, DN and DC subdomains"/>
    <property type="match status" value="2"/>
</dbReference>
<evidence type="ECO:0000313" key="9">
    <source>
        <dbReference type="EMBL" id="MBO1322450.1"/>
    </source>
</evidence>
<evidence type="ECO:0000256" key="2">
    <source>
        <dbReference type="ARBA" id="ARBA00010942"/>
    </source>
</evidence>
<feature type="transmembrane region" description="Helical" evidence="8">
    <location>
        <begin position="958"/>
        <end position="980"/>
    </location>
</feature>
<dbReference type="Gene3D" id="3.30.70.1430">
    <property type="entry name" value="Multidrug efflux transporter AcrB pore domain"/>
    <property type="match status" value="2"/>
</dbReference>
<dbReference type="PRINTS" id="PR00702">
    <property type="entry name" value="ACRIFLAVINRP"/>
</dbReference>
<keyword evidence="10" id="KW-1185">Reference proteome</keyword>
<evidence type="ECO:0000256" key="7">
    <source>
        <dbReference type="ARBA" id="ARBA00023136"/>
    </source>
</evidence>
<reference evidence="9" key="1">
    <citation type="submission" date="2021-03" db="EMBL/GenBank/DDBJ databases">
        <authorList>
            <person name="Wang G."/>
        </authorList>
    </citation>
    <scope>NUCLEOTIDE SEQUENCE</scope>
    <source>
        <strain evidence="9">KCTC 12899</strain>
    </source>
</reference>
<dbReference type="Proteomes" id="UP000664417">
    <property type="component" value="Unassembled WGS sequence"/>
</dbReference>
<proteinExistence type="inferred from homology"/>
<comment type="subcellular location">
    <subcellularLocation>
        <location evidence="1">Cell membrane</location>
        <topology evidence="1">Multi-pass membrane protein</topology>
    </subcellularLocation>
</comment>
<feature type="transmembrane region" description="Helical" evidence="8">
    <location>
        <begin position="992"/>
        <end position="1016"/>
    </location>
</feature>
<feature type="transmembrane region" description="Helical" evidence="8">
    <location>
        <begin position="887"/>
        <end position="907"/>
    </location>
</feature>
<gene>
    <name evidence="9" type="ORF">J3U88_28515</name>
</gene>
<dbReference type="Gene3D" id="1.20.1640.10">
    <property type="entry name" value="Multidrug efflux transporter AcrB transmembrane domain"/>
    <property type="match status" value="2"/>
</dbReference>
<keyword evidence="3" id="KW-0813">Transport</keyword>
<dbReference type="InterPro" id="IPR004763">
    <property type="entry name" value="CusA-like"/>
</dbReference>
<protein>
    <submittedName>
        <fullName evidence="9">Efflux RND transporter permease subunit</fullName>
    </submittedName>
</protein>
<feature type="transmembrane region" description="Helical" evidence="8">
    <location>
        <begin position="361"/>
        <end position="381"/>
    </location>
</feature>
<evidence type="ECO:0000256" key="3">
    <source>
        <dbReference type="ARBA" id="ARBA00022448"/>
    </source>
</evidence>
<keyword evidence="6 8" id="KW-1133">Transmembrane helix</keyword>
<keyword evidence="4" id="KW-1003">Cell membrane</keyword>
<dbReference type="NCBIfam" id="TIGR00914">
    <property type="entry name" value="2A0601"/>
    <property type="match status" value="1"/>
</dbReference>
<evidence type="ECO:0000256" key="4">
    <source>
        <dbReference type="ARBA" id="ARBA00022475"/>
    </source>
</evidence>
<dbReference type="SUPFAM" id="SSF82693">
    <property type="entry name" value="Multidrug efflux transporter AcrB pore domain, PN1, PN2, PC1 and PC2 subdomains"/>
    <property type="match status" value="2"/>
</dbReference>
<evidence type="ECO:0000256" key="1">
    <source>
        <dbReference type="ARBA" id="ARBA00004651"/>
    </source>
</evidence>
<sequence>MIDSIMWWSLKNRALVLAAAVLLLGWGAYRALTMPVDVFPDLTAPTVTVLTEAHGMAPEEVETLITFPIETALNGAAGVRRVRSSSGVGISVVWVEFNWDMDIFRARQIVAEKLQLARGALPKDIEPPVMAPVSSIMGEIMFIALAGEDPQELKTLADWVVRRRLLAVPGVSQVVPIGGDTKQYQVLLNPDRLLAFNLTVNEVVDAVRGSNQNTSAGFYHEGGREYLIHGWGRIRDAADLEQALVTMREGAPVRVKDLGSVRLGAALKRGEGALNGRAAVVIGIQKQPDANTLTLTAELDSVLDDIQGGLPEGVTVARDMFRQADFIEVAVANVRDALLEGALLVVLVMFVFLVDSRATTITVIAIPLSLAAAVLTLHLFGATINTMTLGGMAIAIGALVDDAVIDVENVVRRLRENAARETPEPMLRVVFEAGREIRVSIVFATVIIVLVFLPLFFLSGVEGRLLQPLGLAYIVSLGASLVTALTVTPVLCSLWLTRRKTLERAHDGRVIAWLKGLYRPVLQRLLPAWRRVTLPALLLTVAAVIWLANTGRSFLPDFNEGTLTISAVTLPGTSLEESDAVGRMVETLLARHEEVVSTARRTGRAELDEHAQGVNASEIDVRLRPTERSKDAFLAALRDDFALIPGTNVTIGQPISHRIDHMLSGTRANIAVKIFGEDLHALRRLAQQVKTAMEGVAGVVDLSVEQQAPIPYVAFNLNREAIARYGLTVHAVSETIETAFVGQEVSRVLEGRAAFDLVVRLAEAPRDDVNRLRRLTVVTPSGAHVPLHVLADIRKTTGVNTISRENVQRKIVVMCNVAGRDLSHVVADIQEAVNRDVQRPVGTHISYGGQFESAVQAGRTLSLLGVAVIAGIFLLLCWSLGTVRDALLVMVNLPFALIGGVVGVYLGGGTLSIAAVIGFITLFGIATRNGILLVSHIQHLMMMEGVTRLREAVERAALERLAPILMTALSAALALVPLAMKAGQPGGEIEAPMAVVILCGLTTSTLLNLIVVPVLYARFGREPRKTLST</sequence>